<sequence>MSLEESKKSIYETLEYQQLLNKLKSVEIERNEIESINKKLLNDLKVYYEERIRILEMNNLSKSNWSNTEFENEMTKNYMDKSVECNLLNDLNLNELVKVTNSNRLLKNLNKSIKNELKKIKTELLEINIKRTDLVNMIENFNNFLLNENALNKKNKNLVNRFKNFESNTSLSKIKNEHLVVLHDKFDQQIVELSNLFLNEKIDLIFKHNQLIEDLNQKLIESKSHLIQTKDFQIQTDSILSTNKFFKGLENIEKINNELMKEVVFLDQEVQTKEPDNTDSDDYNLDINIDGLNMYELINLLTITKPFCGQYERIKQTLNIRVNDLVMKNKSLNLINDELKLIIAQMYEKFYDTECQNYHF</sequence>
<comment type="caution">
    <text evidence="2">The sequence shown here is derived from an EMBL/GenBank/DDBJ whole genome shotgun (WGS) entry which is preliminary data.</text>
</comment>
<name>A0A813WM28_9BILA</name>
<evidence type="ECO:0000313" key="3">
    <source>
        <dbReference type="Proteomes" id="UP000663879"/>
    </source>
</evidence>
<feature type="coiled-coil region" evidence="1">
    <location>
        <begin position="103"/>
        <end position="168"/>
    </location>
</feature>
<reference evidence="2" key="1">
    <citation type="submission" date="2021-02" db="EMBL/GenBank/DDBJ databases">
        <authorList>
            <person name="Nowell W R."/>
        </authorList>
    </citation>
    <scope>NUCLEOTIDE SEQUENCE</scope>
    <source>
        <strain evidence="2">Ploen Becks lab</strain>
    </source>
</reference>
<gene>
    <name evidence="2" type="ORF">OXX778_LOCUS9113</name>
</gene>
<dbReference type="EMBL" id="CAJNOC010001317">
    <property type="protein sequence ID" value="CAF0854277.1"/>
    <property type="molecule type" value="Genomic_DNA"/>
</dbReference>
<keyword evidence="3" id="KW-1185">Reference proteome</keyword>
<organism evidence="2 3">
    <name type="scientific">Brachionus calyciflorus</name>
    <dbReference type="NCBI Taxonomy" id="104777"/>
    <lineage>
        <taxon>Eukaryota</taxon>
        <taxon>Metazoa</taxon>
        <taxon>Spiralia</taxon>
        <taxon>Gnathifera</taxon>
        <taxon>Rotifera</taxon>
        <taxon>Eurotatoria</taxon>
        <taxon>Monogononta</taxon>
        <taxon>Pseudotrocha</taxon>
        <taxon>Ploima</taxon>
        <taxon>Brachionidae</taxon>
        <taxon>Brachionus</taxon>
    </lineage>
</organism>
<dbReference type="Proteomes" id="UP000663879">
    <property type="component" value="Unassembled WGS sequence"/>
</dbReference>
<evidence type="ECO:0000256" key="1">
    <source>
        <dbReference type="SAM" id="Coils"/>
    </source>
</evidence>
<dbReference type="AlphaFoldDB" id="A0A813WM28"/>
<feature type="coiled-coil region" evidence="1">
    <location>
        <begin position="16"/>
        <end position="43"/>
    </location>
</feature>
<evidence type="ECO:0000313" key="2">
    <source>
        <dbReference type="EMBL" id="CAF0854277.1"/>
    </source>
</evidence>
<dbReference type="OrthoDB" id="10603293at2759"/>
<accession>A0A813WM28</accession>
<proteinExistence type="predicted"/>
<keyword evidence="1" id="KW-0175">Coiled coil</keyword>
<protein>
    <submittedName>
        <fullName evidence="2">Uncharacterized protein</fullName>
    </submittedName>
</protein>